<protein>
    <submittedName>
        <fullName evidence="2">Uncharacterized protein</fullName>
    </submittedName>
</protein>
<dbReference type="RefSeq" id="WP_332920954.1">
    <property type="nucleotide sequence ID" value="NZ_AP025296.1"/>
</dbReference>
<evidence type="ECO:0000313" key="3">
    <source>
        <dbReference type="Proteomes" id="UP001354989"/>
    </source>
</evidence>
<feature type="signal peptide" evidence="1">
    <location>
        <begin position="1"/>
        <end position="22"/>
    </location>
</feature>
<proteinExistence type="predicted"/>
<accession>A0ABM7VLQ7</accession>
<feature type="chain" id="PRO_5046062619" evidence="1">
    <location>
        <begin position="23"/>
        <end position="333"/>
    </location>
</feature>
<evidence type="ECO:0000313" key="2">
    <source>
        <dbReference type="EMBL" id="BDD01899.1"/>
    </source>
</evidence>
<sequence>MNVFNLKLWQYLAILTAALTFAACSETTDPIDDKPDPEPECEVASPEELMLSFNGKEVPMNPGNDLSEFDKRVVLGDEDATFFFKDMQGNTWAAADGKEEELKGELMLKSEDCGENTSIKVTDAGEAKVAVVNAHIDKATYDIAIEDQNFCFDFDWDYTNVAGDVKKIWLIGVVNTKKGEKPEEPWSKGVALTQNEDNPALWEADIWTYNPWNGDDTDKNTPRDDNYQFMLVYNGDGRWGDQDGTVSLDWGVEKGAEQDRSQTAGDLRVKAFVKNEAGDETVNDCTTAEEFEEDGVMKVGSDALARDFPGSADKGVHFTFNVETLKYTFKVNE</sequence>
<dbReference type="EMBL" id="AP025296">
    <property type="protein sequence ID" value="BDD01899.1"/>
    <property type="molecule type" value="Genomic_DNA"/>
</dbReference>
<keyword evidence="1" id="KW-0732">Signal</keyword>
<dbReference type="Proteomes" id="UP001354989">
    <property type="component" value="Plasmid pPP4"/>
</dbReference>
<evidence type="ECO:0000256" key="1">
    <source>
        <dbReference type="SAM" id="SignalP"/>
    </source>
</evidence>
<geneLocation type="plasmid" evidence="2 3">
    <name>pPP4</name>
</geneLocation>
<keyword evidence="2" id="KW-0614">Plasmid</keyword>
<gene>
    <name evidence="2" type="ORF">PEPS_41790</name>
</gene>
<name>A0ABM7VLQ7_9BACT</name>
<organism evidence="2 3">
    <name type="scientific">Persicobacter psychrovividus</name>
    <dbReference type="NCBI Taxonomy" id="387638"/>
    <lineage>
        <taxon>Bacteria</taxon>
        <taxon>Pseudomonadati</taxon>
        <taxon>Bacteroidota</taxon>
        <taxon>Cytophagia</taxon>
        <taxon>Cytophagales</taxon>
        <taxon>Persicobacteraceae</taxon>
        <taxon>Persicobacter</taxon>
    </lineage>
</organism>
<keyword evidence="3" id="KW-1185">Reference proteome</keyword>
<reference evidence="2 3" key="1">
    <citation type="submission" date="2021-12" db="EMBL/GenBank/DDBJ databases">
        <title>Genome sequencing of bacteria with rrn-lacking chromosome and rrn-plasmid.</title>
        <authorList>
            <person name="Anda M."/>
            <person name="Iwasaki W."/>
        </authorList>
    </citation>
    <scope>NUCLEOTIDE SEQUENCE [LARGE SCALE GENOMIC DNA]</scope>
    <source>
        <strain evidence="2 3">NBRC 101262</strain>
        <plasmid evidence="2 3">pPP4</plasmid>
    </source>
</reference>